<dbReference type="GO" id="GO:0015562">
    <property type="term" value="F:efflux transmembrane transporter activity"/>
    <property type="evidence" value="ECO:0007669"/>
    <property type="project" value="TreeGrafter"/>
</dbReference>
<dbReference type="InterPro" id="IPR058647">
    <property type="entry name" value="BSH_CzcB-like"/>
</dbReference>
<dbReference type="Pfam" id="PF25973">
    <property type="entry name" value="BSH_CzcB"/>
    <property type="match status" value="1"/>
</dbReference>
<feature type="chain" id="PRO_5017570122" evidence="2">
    <location>
        <begin position="25"/>
        <end position="359"/>
    </location>
</feature>
<dbReference type="GO" id="GO:1990281">
    <property type="term" value="C:efflux pump complex"/>
    <property type="evidence" value="ECO:0007669"/>
    <property type="project" value="TreeGrafter"/>
</dbReference>
<dbReference type="InterPro" id="IPR058637">
    <property type="entry name" value="YknX-like_C"/>
</dbReference>
<name>A0A3E1NCY2_9BACT</name>
<protein>
    <submittedName>
        <fullName evidence="6">Efflux RND transporter periplasmic adaptor subunit</fullName>
    </submittedName>
</protein>
<keyword evidence="2" id="KW-0732">Signal</keyword>
<dbReference type="PROSITE" id="PS51257">
    <property type="entry name" value="PROKAR_LIPOPROTEIN"/>
    <property type="match status" value="1"/>
</dbReference>
<dbReference type="RefSeq" id="WP_116849854.1">
    <property type="nucleotide sequence ID" value="NZ_QTJU01000017.1"/>
</dbReference>
<proteinExistence type="inferred from homology"/>
<dbReference type="AlphaFoldDB" id="A0A3E1NCY2"/>
<dbReference type="Pfam" id="PF25954">
    <property type="entry name" value="Beta-barrel_RND_2"/>
    <property type="match status" value="1"/>
</dbReference>
<comment type="caution">
    <text evidence="6">The sequence shown here is derived from an EMBL/GenBank/DDBJ whole genome shotgun (WGS) entry which is preliminary data.</text>
</comment>
<dbReference type="InterPro" id="IPR058792">
    <property type="entry name" value="Beta-barrel_RND_2"/>
</dbReference>
<sequence>MKQTIILFTVLLAGVYGCSSGNSAEHKPAPKAPKQQYTLAPLEKGGVSGTLQLPAQLAAYQEVSIFPKVNGYVQQVSVDIGSQVHKGQLLMTLQAPELQQASVQAREKYGRAQADYTISVENYKRLLQAAATKGAIAPMDLATAKARTEADSALRNAEKANWQMQQTMQDYLEVRAPFDGVITERNVHPGALVSATAKEQKPMLELKQTNRLRLQVDVPEYAGSAIAGKEKMDFFLSAFPGKKMSAAITRRSGNINMQYRTMRVEMDVYNADGMLTPGMYADVVLQLTGNKDAWVVSKQAVVTSTERKYVVVVRKGVTVKVDVTTGNTSAEKTEVFGSFEPGDQVMVNASDEIKEGIKV</sequence>
<dbReference type="SUPFAM" id="SSF111369">
    <property type="entry name" value="HlyD-like secretion proteins"/>
    <property type="match status" value="1"/>
</dbReference>
<feature type="domain" description="CusB-like beta-barrel" evidence="3">
    <location>
        <begin position="214"/>
        <end position="286"/>
    </location>
</feature>
<dbReference type="NCBIfam" id="TIGR01730">
    <property type="entry name" value="RND_mfp"/>
    <property type="match status" value="1"/>
</dbReference>
<dbReference type="InterPro" id="IPR006143">
    <property type="entry name" value="RND_pump_MFP"/>
</dbReference>
<evidence type="ECO:0000256" key="1">
    <source>
        <dbReference type="ARBA" id="ARBA00009477"/>
    </source>
</evidence>
<dbReference type="Gene3D" id="2.40.50.100">
    <property type="match status" value="1"/>
</dbReference>
<evidence type="ECO:0000259" key="4">
    <source>
        <dbReference type="Pfam" id="PF25973"/>
    </source>
</evidence>
<feature type="domain" description="CzcB-like barrel-sandwich hybrid" evidence="4">
    <location>
        <begin position="63"/>
        <end position="197"/>
    </location>
</feature>
<keyword evidence="7" id="KW-1185">Reference proteome</keyword>
<organism evidence="6 7">
    <name type="scientific">Deminuibacter soli</name>
    <dbReference type="NCBI Taxonomy" id="2291815"/>
    <lineage>
        <taxon>Bacteria</taxon>
        <taxon>Pseudomonadati</taxon>
        <taxon>Bacteroidota</taxon>
        <taxon>Chitinophagia</taxon>
        <taxon>Chitinophagales</taxon>
        <taxon>Chitinophagaceae</taxon>
        <taxon>Deminuibacter</taxon>
    </lineage>
</organism>
<evidence type="ECO:0000256" key="2">
    <source>
        <dbReference type="SAM" id="SignalP"/>
    </source>
</evidence>
<dbReference type="Gene3D" id="2.40.420.20">
    <property type="match status" value="1"/>
</dbReference>
<dbReference type="PANTHER" id="PTHR30469:SF37">
    <property type="entry name" value="RAGD PROTEIN"/>
    <property type="match status" value="1"/>
</dbReference>
<dbReference type="Gene3D" id="1.10.287.470">
    <property type="entry name" value="Helix hairpin bin"/>
    <property type="match status" value="1"/>
</dbReference>
<dbReference type="Pfam" id="PF25989">
    <property type="entry name" value="YknX_C"/>
    <property type="match status" value="1"/>
</dbReference>
<comment type="similarity">
    <text evidence="1">Belongs to the membrane fusion protein (MFP) (TC 8.A.1) family.</text>
</comment>
<dbReference type="OrthoDB" id="9806939at2"/>
<dbReference type="Proteomes" id="UP000261284">
    <property type="component" value="Unassembled WGS sequence"/>
</dbReference>
<gene>
    <name evidence="6" type="ORF">DXN05_24005</name>
</gene>
<feature type="signal peptide" evidence="2">
    <location>
        <begin position="1"/>
        <end position="24"/>
    </location>
</feature>
<feature type="domain" description="YknX-like C-terminal permuted SH3-like" evidence="5">
    <location>
        <begin position="296"/>
        <end position="359"/>
    </location>
</feature>
<dbReference type="PANTHER" id="PTHR30469">
    <property type="entry name" value="MULTIDRUG RESISTANCE PROTEIN MDTA"/>
    <property type="match status" value="1"/>
</dbReference>
<evidence type="ECO:0000313" key="7">
    <source>
        <dbReference type="Proteomes" id="UP000261284"/>
    </source>
</evidence>
<reference evidence="6 7" key="1">
    <citation type="submission" date="2018-08" db="EMBL/GenBank/DDBJ databases">
        <title>Chitinophagaceae sp. K23C18032701, a novel bacterium isolated from forest soil.</title>
        <authorList>
            <person name="Wang C."/>
        </authorList>
    </citation>
    <scope>NUCLEOTIDE SEQUENCE [LARGE SCALE GENOMIC DNA]</scope>
    <source>
        <strain evidence="6 7">K23C18032701</strain>
    </source>
</reference>
<evidence type="ECO:0000259" key="3">
    <source>
        <dbReference type="Pfam" id="PF25954"/>
    </source>
</evidence>
<dbReference type="EMBL" id="QTJU01000017">
    <property type="protein sequence ID" value="RFM25674.1"/>
    <property type="molecule type" value="Genomic_DNA"/>
</dbReference>
<evidence type="ECO:0000313" key="6">
    <source>
        <dbReference type="EMBL" id="RFM25674.1"/>
    </source>
</evidence>
<evidence type="ECO:0000259" key="5">
    <source>
        <dbReference type="Pfam" id="PF25989"/>
    </source>
</evidence>
<dbReference type="Gene3D" id="2.40.30.170">
    <property type="match status" value="1"/>
</dbReference>
<accession>A0A3E1NCY2</accession>